<evidence type="ECO:0000313" key="11">
    <source>
        <dbReference type="EMBL" id="KAK3351284.1"/>
    </source>
</evidence>
<evidence type="ECO:0000256" key="8">
    <source>
        <dbReference type="ARBA" id="ARBA00023242"/>
    </source>
</evidence>
<feature type="compositionally biased region" description="Basic and acidic residues" evidence="9">
    <location>
        <begin position="1"/>
        <end position="10"/>
    </location>
</feature>
<dbReference type="FunFam" id="2.40.50.140:FF:000303">
    <property type="entry name" value="Protection of telomeres protein 1"/>
    <property type="match status" value="1"/>
</dbReference>
<accession>A0AAE0JKG1</accession>
<dbReference type="EMBL" id="JAUEPP010000002">
    <property type="protein sequence ID" value="KAK3351284.1"/>
    <property type="molecule type" value="Genomic_DNA"/>
</dbReference>
<dbReference type="GO" id="GO:0016233">
    <property type="term" value="P:telomere capping"/>
    <property type="evidence" value="ECO:0007669"/>
    <property type="project" value="TreeGrafter"/>
</dbReference>
<dbReference type="InterPro" id="IPR032042">
    <property type="entry name" value="POT1PC"/>
</dbReference>
<feature type="domain" description="Telomeric single stranded DNA binding POT1/Cdc13" evidence="10">
    <location>
        <begin position="28"/>
        <end position="173"/>
    </location>
</feature>
<dbReference type="GO" id="GO:0000783">
    <property type="term" value="C:nuclear telomere cap complex"/>
    <property type="evidence" value="ECO:0007669"/>
    <property type="project" value="TreeGrafter"/>
</dbReference>
<feature type="compositionally biased region" description="Low complexity" evidence="9">
    <location>
        <begin position="563"/>
        <end position="574"/>
    </location>
</feature>
<dbReference type="InterPro" id="IPR011564">
    <property type="entry name" value="Telomer_end-bd_POT1/Cdc13"/>
</dbReference>
<dbReference type="AlphaFoldDB" id="A0AAE0JKG1"/>
<reference evidence="11" key="2">
    <citation type="submission" date="2023-06" db="EMBL/GenBank/DDBJ databases">
        <authorList>
            <consortium name="Lawrence Berkeley National Laboratory"/>
            <person name="Haridas S."/>
            <person name="Hensen N."/>
            <person name="Bonometti L."/>
            <person name="Westerberg I."/>
            <person name="Brannstrom I.O."/>
            <person name="Guillou S."/>
            <person name="Cros-Aarteil S."/>
            <person name="Calhoun S."/>
            <person name="Kuo A."/>
            <person name="Mondo S."/>
            <person name="Pangilinan J."/>
            <person name="Riley R."/>
            <person name="Labutti K."/>
            <person name="Andreopoulos B."/>
            <person name="Lipzen A."/>
            <person name="Chen C."/>
            <person name="Yanf M."/>
            <person name="Daum C."/>
            <person name="Ng V."/>
            <person name="Clum A."/>
            <person name="Steindorff A."/>
            <person name="Ohm R."/>
            <person name="Martin F."/>
            <person name="Silar P."/>
            <person name="Natvig D."/>
            <person name="Lalanne C."/>
            <person name="Gautier V."/>
            <person name="Ament-Velasquez S.L."/>
            <person name="Kruys A."/>
            <person name="Hutchinson M.I."/>
            <person name="Powell A.J."/>
            <person name="Barry K."/>
            <person name="Miller A.N."/>
            <person name="Grigoriev I.V."/>
            <person name="Debuchy R."/>
            <person name="Gladieux P."/>
            <person name="Thoren M.H."/>
            <person name="Johannesson H."/>
        </authorList>
    </citation>
    <scope>NUCLEOTIDE SEQUENCE</scope>
    <source>
        <strain evidence="11">CBS 560.94</strain>
    </source>
</reference>
<gene>
    <name evidence="11" type="ORF">B0H65DRAFT_113182</name>
</gene>
<dbReference type="GeneID" id="87857762"/>
<name>A0AAE0JKG1_9PEZI</name>
<evidence type="ECO:0000259" key="10">
    <source>
        <dbReference type="SMART" id="SM00976"/>
    </source>
</evidence>
<dbReference type="PANTHER" id="PTHR14513:SF0">
    <property type="entry name" value="PROTECTION OF TELOMERES PROTEIN 1"/>
    <property type="match status" value="1"/>
</dbReference>
<dbReference type="InterPro" id="IPR028389">
    <property type="entry name" value="POT1"/>
</dbReference>
<dbReference type="GO" id="GO:0032210">
    <property type="term" value="P:regulation of telomere maintenance via telomerase"/>
    <property type="evidence" value="ECO:0007669"/>
    <property type="project" value="TreeGrafter"/>
</dbReference>
<evidence type="ECO:0000256" key="3">
    <source>
        <dbReference type="ARBA" id="ARBA00008442"/>
    </source>
</evidence>
<dbReference type="Pfam" id="PF16686">
    <property type="entry name" value="POT1PC"/>
    <property type="match status" value="1"/>
</dbReference>
<evidence type="ECO:0000313" key="12">
    <source>
        <dbReference type="Proteomes" id="UP001278500"/>
    </source>
</evidence>
<dbReference type="SUPFAM" id="SSF50249">
    <property type="entry name" value="Nucleic acid-binding proteins"/>
    <property type="match status" value="2"/>
</dbReference>
<dbReference type="Pfam" id="PF02765">
    <property type="entry name" value="POT1"/>
    <property type="match status" value="1"/>
</dbReference>
<protein>
    <recommendedName>
        <fullName evidence="4">Protection of telomeres protein 1</fullName>
    </recommendedName>
</protein>
<sequence>MMRPLRDRKPAPKATKPPPFPQTFTPLRAILDDDGDAQPGSMVNVIGVLKDCRAPVATHGSDWKCTLTISDLSIEDEPAGVELVIFRPEARMPEVGAGDVIVVLSAKIQRFKSNPKSLITSKTTTICVYKARKIPVYPASAQVALLPPKPGESHKLLKEEHHQYVSYCYHVIDKYDVPDEAEYQQRVTVSLNVKDKFSLLKDVTDGKFYDLIGQVAKDPYTDEMGRVTLYLSDYTENDLFFHYTWEGVRDLAYAARPADAYPEDNNPEAAQQHPWVGPYGKRTIQISCYDAHADFIREAGVSAGTWLSLRNVQVKFGRNGAHLEGFLREERNASARKVNVEILDIVAPHPSVTKEEVDPRLKEAVRRWRDYSQEKKTQIKAVKAAQEAGAKRKFARAGSNDEVLLDGQPPSKKLTAKERRKLRRAELEKKAAEEQEKAALGLNELVTCEAHPKAVSTLASILGPVMYETMVDNQPVRIPLPFTNAKYNARVRIVDFFPRNLEDFACGRKRTEFDILSDNDDNDDDDESDEDNLNSTMDASDDEDHDKGRTWEWRFALLLEDASAPSSPATSTTAADKKRKRDDPKARARLWATVDNTEAQCLTGLDAVNLRRDPHTLATLRERMFTLWGNLEELKAAKARAAAKEREERGEGEGEDGNGNGNGRITKRHKGGKATTVVQLENLKPPLEDSDGEQQQQQQQDQGEEEISNKPFSCCLKQYGVRVSEDDDGLPKTDGPAGGWVRVFGMFGTKICV</sequence>
<comment type="subcellular location">
    <subcellularLocation>
        <location evidence="2">Chromosome</location>
        <location evidence="2">Telomere</location>
    </subcellularLocation>
    <subcellularLocation>
        <location evidence="1">Nucleus</location>
    </subcellularLocation>
</comment>
<evidence type="ECO:0000256" key="7">
    <source>
        <dbReference type="ARBA" id="ARBA00023125"/>
    </source>
</evidence>
<comment type="caution">
    <text evidence="11">The sequence shown here is derived from an EMBL/GenBank/DDBJ whole genome shotgun (WGS) entry which is preliminary data.</text>
</comment>
<keyword evidence="7" id="KW-0238">DNA-binding</keyword>
<feature type="region of interest" description="Disordered" evidence="9">
    <location>
        <begin position="642"/>
        <end position="711"/>
    </location>
</feature>
<keyword evidence="6" id="KW-0779">Telomere</keyword>
<evidence type="ECO:0000256" key="2">
    <source>
        <dbReference type="ARBA" id="ARBA00004574"/>
    </source>
</evidence>
<evidence type="ECO:0000256" key="1">
    <source>
        <dbReference type="ARBA" id="ARBA00004123"/>
    </source>
</evidence>
<feature type="compositionally biased region" description="Basic and acidic residues" evidence="9">
    <location>
        <begin position="642"/>
        <end position="652"/>
    </location>
</feature>
<evidence type="ECO:0000256" key="4">
    <source>
        <dbReference type="ARBA" id="ARBA00015253"/>
    </source>
</evidence>
<dbReference type="SMART" id="SM00976">
    <property type="entry name" value="Telo_bind"/>
    <property type="match status" value="1"/>
</dbReference>
<keyword evidence="12" id="KW-1185">Reference proteome</keyword>
<feature type="region of interest" description="Disordered" evidence="9">
    <location>
        <begin position="563"/>
        <end position="584"/>
    </location>
</feature>
<dbReference type="Gene3D" id="2.40.50.140">
    <property type="entry name" value="Nucleic acid-binding proteins"/>
    <property type="match status" value="2"/>
</dbReference>
<feature type="region of interest" description="Disordered" evidence="9">
    <location>
        <begin position="515"/>
        <end position="546"/>
    </location>
</feature>
<dbReference type="PANTHER" id="PTHR14513">
    <property type="entry name" value="PROTECTION OF TELOMERES 1"/>
    <property type="match status" value="1"/>
</dbReference>
<dbReference type="GO" id="GO:0098505">
    <property type="term" value="F:G-rich strand telomeric DNA binding"/>
    <property type="evidence" value="ECO:0007669"/>
    <property type="project" value="TreeGrafter"/>
</dbReference>
<keyword evidence="8" id="KW-0539">Nucleus</keyword>
<evidence type="ECO:0000256" key="5">
    <source>
        <dbReference type="ARBA" id="ARBA00022454"/>
    </source>
</evidence>
<keyword evidence="5" id="KW-0158">Chromosome</keyword>
<comment type="similarity">
    <text evidence="3">Belongs to the telombin family.</text>
</comment>
<dbReference type="GO" id="GO:0010521">
    <property type="term" value="F:telomerase inhibitor activity"/>
    <property type="evidence" value="ECO:0007669"/>
    <property type="project" value="TreeGrafter"/>
</dbReference>
<dbReference type="RefSeq" id="XP_062684579.1">
    <property type="nucleotide sequence ID" value="XM_062820608.1"/>
</dbReference>
<dbReference type="Proteomes" id="UP001278500">
    <property type="component" value="Unassembled WGS sequence"/>
</dbReference>
<feature type="region of interest" description="Disordered" evidence="9">
    <location>
        <begin position="400"/>
        <end position="419"/>
    </location>
</feature>
<proteinExistence type="inferred from homology"/>
<feature type="compositionally biased region" description="Acidic residues" evidence="9">
    <location>
        <begin position="515"/>
        <end position="532"/>
    </location>
</feature>
<dbReference type="CDD" id="cd04497">
    <property type="entry name" value="hPOT1_OB1_like"/>
    <property type="match status" value="1"/>
</dbReference>
<organism evidence="11 12">
    <name type="scientific">Neurospora tetraspora</name>
    <dbReference type="NCBI Taxonomy" id="94610"/>
    <lineage>
        <taxon>Eukaryota</taxon>
        <taxon>Fungi</taxon>
        <taxon>Dikarya</taxon>
        <taxon>Ascomycota</taxon>
        <taxon>Pezizomycotina</taxon>
        <taxon>Sordariomycetes</taxon>
        <taxon>Sordariomycetidae</taxon>
        <taxon>Sordariales</taxon>
        <taxon>Sordariaceae</taxon>
        <taxon>Neurospora</taxon>
    </lineage>
</organism>
<reference evidence="11" key="1">
    <citation type="journal article" date="2023" name="Mol. Phylogenet. Evol.">
        <title>Genome-scale phylogeny and comparative genomics of the fungal order Sordariales.</title>
        <authorList>
            <person name="Hensen N."/>
            <person name="Bonometti L."/>
            <person name="Westerberg I."/>
            <person name="Brannstrom I.O."/>
            <person name="Guillou S."/>
            <person name="Cros-Aarteil S."/>
            <person name="Calhoun S."/>
            <person name="Haridas S."/>
            <person name="Kuo A."/>
            <person name="Mondo S."/>
            <person name="Pangilinan J."/>
            <person name="Riley R."/>
            <person name="LaButti K."/>
            <person name="Andreopoulos B."/>
            <person name="Lipzen A."/>
            <person name="Chen C."/>
            <person name="Yan M."/>
            <person name="Daum C."/>
            <person name="Ng V."/>
            <person name="Clum A."/>
            <person name="Steindorff A."/>
            <person name="Ohm R.A."/>
            <person name="Martin F."/>
            <person name="Silar P."/>
            <person name="Natvig D.O."/>
            <person name="Lalanne C."/>
            <person name="Gautier V."/>
            <person name="Ament-Velasquez S.L."/>
            <person name="Kruys A."/>
            <person name="Hutchinson M.I."/>
            <person name="Powell A.J."/>
            <person name="Barry K."/>
            <person name="Miller A.N."/>
            <person name="Grigoriev I.V."/>
            <person name="Debuchy R."/>
            <person name="Gladieux P."/>
            <person name="Hiltunen Thoren M."/>
            <person name="Johannesson H."/>
        </authorList>
    </citation>
    <scope>NUCLEOTIDE SEQUENCE</scope>
    <source>
        <strain evidence="11">CBS 560.94</strain>
    </source>
</reference>
<evidence type="ECO:0000256" key="6">
    <source>
        <dbReference type="ARBA" id="ARBA00022895"/>
    </source>
</evidence>
<dbReference type="InterPro" id="IPR012340">
    <property type="entry name" value="NA-bd_OB-fold"/>
</dbReference>
<evidence type="ECO:0000256" key="9">
    <source>
        <dbReference type="SAM" id="MobiDB-lite"/>
    </source>
</evidence>
<feature type="region of interest" description="Disordered" evidence="9">
    <location>
        <begin position="1"/>
        <end position="23"/>
    </location>
</feature>